<keyword evidence="2" id="KW-1185">Reference proteome</keyword>
<sequence length="82" mass="9065">MNHRVGGWWTPDSCGPRLSTRDDLRRALTVVRDGVAAVEGGRLRVFTGPTHTLFRRVLGHGEGDARNGKRYVFEESCSIAAI</sequence>
<comment type="caution">
    <text evidence="1">The sequence shown here is derived from an EMBL/GenBank/DDBJ whole genome shotgun (WGS) entry which is preliminary data.</text>
</comment>
<protein>
    <submittedName>
        <fullName evidence="1">Uncharacterized protein</fullName>
    </submittedName>
</protein>
<name>A0A5B7KCJ1_PORTR</name>
<evidence type="ECO:0000313" key="1">
    <source>
        <dbReference type="EMBL" id="MPD02305.1"/>
    </source>
</evidence>
<organism evidence="1 2">
    <name type="scientific">Portunus trituberculatus</name>
    <name type="common">Swimming crab</name>
    <name type="synonym">Neptunus trituberculatus</name>
    <dbReference type="NCBI Taxonomy" id="210409"/>
    <lineage>
        <taxon>Eukaryota</taxon>
        <taxon>Metazoa</taxon>
        <taxon>Ecdysozoa</taxon>
        <taxon>Arthropoda</taxon>
        <taxon>Crustacea</taxon>
        <taxon>Multicrustacea</taxon>
        <taxon>Malacostraca</taxon>
        <taxon>Eumalacostraca</taxon>
        <taxon>Eucarida</taxon>
        <taxon>Decapoda</taxon>
        <taxon>Pleocyemata</taxon>
        <taxon>Brachyura</taxon>
        <taxon>Eubrachyura</taxon>
        <taxon>Portunoidea</taxon>
        <taxon>Portunidae</taxon>
        <taxon>Portuninae</taxon>
        <taxon>Portunus</taxon>
    </lineage>
</organism>
<gene>
    <name evidence="1" type="ORF">E2C01_097881</name>
</gene>
<dbReference type="Proteomes" id="UP000324222">
    <property type="component" value="Unassembled WGS sequence"/>
</dbReference>
<evidence type="ECO:0000313" key="2">
    <source>
        <dbReference type="Proteomes" id="UP000324222"/>
    </source>
</evidence>
<dbReference type="AlphaFoldDB" id="A0A5B7KCJ1"/>
<reference evidence="1 2" key="1">
    <citation type="submission" date="2019-05" db="EMBL/GenBank/DDBJ databases">
        <title>Another draft genome of Portunus trituberculatus and its Hox gene families provides insights of decapod evolution.</title>
        <authorList>
            <person name="Jeong J.-H."/>
            <person name="Song I."/>
            <person name="Kim S."/>
            <person name="Choi T."/>
            <person name="Kim D."/>
            <person name="Ryu S."/>
            <person name="Kim W."/>
        </authorList>
    </citation>
    <scope>NUCLEOTIDE SEQUENCE [LARGE SCALE GENOMIC DNA]</scope>
    <source>
        <tissue evidence="1">Muscle</tissue>
    </source>
</reference>
<proteinExistence type="predicted"/>
<dbReference type="EMBL" id="VSRR010130796">
    <property type="protein sequence ID" value="MPD02305.1"/>
    <property type="molecule type" value="Genomic_DNA"/>
</dbReference>
<accession>A0A5B7KCJ1</accession>